<organism evidence="8 9">
    <name type="scientific">Rhodalgimonas zhirmunskyi</name>
    <dbReference type="NCBI Taxonomy" id="2964767"/>
    <lineage>
        <taxon>Bacteria</taxon>
        <taxon>Pseudomonadati</taxon>
        <taxon>Pseudomonadota</taxon>
        <taxon>Alphaproteobacteria</taxon>
        <taxon>Rhodobacterales</taxon>
        <taxon>Roseobacteraceae</taxon>
        <taxon>Rhodalgimonas</taxon>
    </lineage>
</organism>
<dbReference type="InterPro" id="IPR012132">
    <property type="entry name" value="GMC_OxRdtase"/>
</dbReference>
<dbReference type="Proteomes" id="UP001227162">
    <property type="component" value="Unassembled WGS sequence"/>
</dbReference>
<dbReference type="GO" id="GO:0008812">
    <property type="term" value="F:choline dehydrogenase activity"/>
    <property type="evidence" value="ECO:0007669"/>
    <property type="project" value="UniProtKB-EC"/>
</dbReference>
<feature type="domain" description="Glucose-methanol-choline oxidoreductase N-terminal" evidence="7">
    <location>
        <begin position="263"/>
        <end position="277"/>
    </location>
</feature>
<evidence type="ECO:0000259" key="6">
    <source>
        <dbReference type="PROSITE" id="PS00623"/>
    </source>
</evidence>
<accession>A0AAJ1U603</accession>
<dbReference type="RefSeq" id="WP_317625242.1">
    <property type="nucleotide sequence ID" value="NZ_JANFFA010000001.1"/>
</dbReference>
<feature type="domain" description="Glucose-methanol-choline oxidoreductase N-terminal" evidence="6">
    <location>
        <begin position="85"/>
        <end position="108"/>
    </location>
</feature>
<dbReference type="Gene3D" id="3.50.50.60">
    <property type="entry name" value="FAD/NAD(P)-binding domain"/>
    <property type="match status" value="1"/>
</dbReference>
<dbReference type="InterPro" id="IPR036188">
    <property type="entry name" value="FAD/NAD-bd_sf"/>
</dbReference>
<reference evidence="8" key="2">
    <citation type="submission" date="2023-04" db="EMBL/GenBank/DDBJ databases">
        <title>'Rhodoalgimonas zhirmunskyi' gen. nov., isolated from a red alga.</title>
        <authorList>
            <person name="Nedashkovskaya O.I."/>
            <person name="Otstavnykh N.Y."/>
            <person name="Bystritskaya E.P."/>
            <person name="Balabanova L.A."/>
            <person name="Isaeva M.P."/>
        </authorList>
    </citation>
    <scope>NUCLEOTIDE SEQUENCE</scope>
    <source>
        <strain evidence="8">10Alg 79</strain>
    </source>
</reference>
<dbReference type="Gene3D" id="3.30.560.10">
    <property type="entry name" value="Glucose Oxidase, domain 3"/>
    <property type="match status" value="1"/>
</dbReference>
<evidence type="ECO:0000256" key="2">
    <source>
        <dbReference type="ARBA" id="ARBA00010790"/>
    </source>
</evidence>
<evidence type="ECO:0000256" key="1">
    <source>
        <dbReference type="ARBA" id="ARBA00001974"/>
    </source>
</evidence>
<keyword evidence="4 5" id="KW-0274">FAD</keyword>
<dbReference type="GO" id="GO:0016020">
    <property type="term" value="C:membrane"/>
    <property type="evidence" value="ECO:0007669"/>
    <property type="project" value="TreeGrafter"/>
</dbReference>
<dbReference type="PIRSF" id="PIRSF000137">
    <property type="entry name" value="Alcohol_oxidase"/>
    <property type="match status" value="1"/>
</dbReference>
<dbReference type="NCBIfam" id="NF002550">
    <property type="entry name" value="PRK02106.1"/>
    <property type="match status" value="1"/>
</dbReference>
<dbReference type="InterPro" id="IPR007867">
    <property type="entry name" value="GMC_OxRtase_C"/>
</dbReference>
<sequence>MTTAQFDYVIVGGGSGGATLAARLSEDASLKVCLLEAGGGGNHMLIRAPAAVVAMLPGHGKISNWCYETTPQPGLNGRRGYQPRGKALGGSSAINAMLYVRGHRDDYDEWANLGCDGWSWDDCLPYFRRAENNERGGDDFHGADGPLQVSDQKTPRPITRAFIDAATQLQHRETEDFNTGDNEGVGLYQVTQFHDKDRNGERCSAAAGYLFPIMDKRPNLTIITKAHATRILFEGKRATGIEYRKGKATHRAMAGREVILAGGTFNSPQLLQLSGVGRAEDLQRHGIEMVHELPGVGQNLQDHLDFILAYKTKDTDNFGIGVKATAHLMKNILQWRKDGTGMIATPFAEGAGFLKTDPTLSRPDIQLHFVISIVDDHARKLHLGHGFSLHICALRPHSRGEVFLESADPMAAPGIDPRFLSDPRDLDTTIKGAKMARAILEAPAMAKYRDKELHGLHDNMTDTEWEKHIRARADTIYHPVGTCKMGRDDMAVVDPELKVHGLEGLRVVDASVMPRLVGGNTNAPTIMIAERAADMIRGLPHPTKGA</sequence>
<dbReference type="PROSITE" id="PS00623">
    <property type="entry name" value="GMC_OXRED_1"/>
    <property type="match status" value="1"/>
</dbReference>
<proteinExistence type="inferred from homology"/>
<evidence type="ECO:0000256" key="4">
    <source>
        <dbReference type="ARBA" id="ARBA00022827"/>
    </source>
</evidence>
<reference evidence="8" key="1">
    <citation type="submission" date="2022-07" db="EMBL/GenBank/DDBJ databases">
        <authorList>
            <person name="Otstavnykh N."/>
            <person name="Isaeva M."/>
            <person name="Bystritskaya E."/>
        </authorList>
    </citation>
    <scope>NUCLEOTIDE SEQUENCE</scope>
    <source>
        <strain evidence="8">10Alg 79</strain>
    </source>
</reference>
<dbReference type="AlphaFoldDB" id="A0AAJ1U603"/>
<name>A0AAJ1U603_9RHOB</name>
<dbReference type="SUPFAM" id="SSF54373">
    <property type="entry name" value="FAD-linked reductases, C-terminal domain"/>
    <property type="match status" value="1"/>
</dbReference>
<dbReference type="PROSITE" id="PS00624">
    <property type="entry name" value="GMC_OXRED_2"/>
    <property type="match status" value="1"/>
</dbReference>
<protein>
    <submittedName>
        <fullName evidence="8">Choline dehydrogenase</fullName>
        <ecNumber evidence="8">1.1.99.1</ecNumber>
    </submittedName>
</protein>
<dbReference type="GO" id="GO:0050660">
    <property type="term" value="F:flavin adenine dinucleotide binding"/>
    <property type="evidence" value="ECO:0007669"/>
    <property type="project" value="InterPro"/>
</dbReference>
<keyword evidence="9" id="KW-1185">Reference proteome</keyword>
<keyword evidence="3 5" id="KW-0285">Flavoprotein</keyword>
<evidence type="ECO:0000256" key="5">
    <source>
        <dbReference type="RuleBase" id="RU003968"/>
    </source>
</evidence>
<comment type="similarity">
    <text evidence="2 5">Belongs to the GMC oxidoreductase family.</text>
</comment>
<evidence type="ECO:0000313" key="9">
    <source>
        <dbReference type="Proteomes" id="UP001227162"/>
    </source>
</evidence>
<comment type="cofactor">
    <cofactor evidence="1">
        <name>FAD</name>
        <dbReference type="ChEBI" id="CHEBI:57692"/>
    </cofactor>
</comment>
<gene>
    <name evidence="8" type="ORF">NOI20_06025</name>
</gene>
<evidence type="ECO:0000256" key="3">
    <source>
        <dbReference type="ARBA" id="ARBA00022630"/>
    </source>
</evidence>
<comment type="caution">
    <text evidence="8">The sequence shown here is derived from an EMBL/GenBank/DDBJ whole genome shotgun (WGS) entry which is preliminary data.</text>
</comment>
<keyword evidence="8" id="KW-0560">Oxidoreductase</keyword>
<dbReference type="PANTHER" id="PTHR11552:SF147">
    <property type="entry name" value="CHOLINE DEHYDROGENASE, MITOCHONDRIAL"/>
    <property type="match status" value="1"/>
</dbReference>
<dbReference type="EMBL" id="JANFFA010000001">
    <property type="protein sequence ID" value="MDQ2093659.1"/>
    <property type="molecule type" value="Genomic_DNA"/>
</dbReference>
<evidence type="ECO:0000259" key="7">
    <source>
        <dbReference type="PROSITE" id="PS00624"/>
    </source>
</evidence>
<dbReference type="GO" id="GO:0019285">
    <property type="term" value="P:glycine betaine biosynthetic process from choline"/>
    <property type="evidence" value="ECO:0007669"/>
    <property type="project" value="TreeGrafter"/>
</dbReference>
<dbReference type="EC" id="1.1.99.1" evidence="8"/>
<dbReference type="SUPFAM" id="SSF51905">
    <property type="entry name" value="FAD/NAD(P)-binding domain"/>
    <property type="match status" value="1"/>
</dbReference>
<dbReference type="Pfam" id="PF00732">
    <property type="entry name" value="GMC_oxred_N"/>
    <property type="match status" value="1"/>
</dbReference>
<dbReference type="Pfam" id="PF05199">
    <property type="entry name" value="GMC_oxred_C"/>
    <property type="match status" value="1"/>
</dbReference>
<dbReference type="InterPro" id="IPR000172">
    <property type="entry name" value="GMC_OxRdtase_N"/>
</dbReference>
<dbReference type="PANTHER" id="PTHR11552">
    <property type="entry name" value="GLUCOSE-METHANOL-CHOLINE GMC OXIDOREDUCTASE"/>
    <property type="match status" value="1"/>
</dbReference>
<evidence type="ECO:0000313" key="8">
    <source>
        <dbReference type="EMBL" id="MDQ2093659.1"/>
    </source>
</evidence>